<name>A0AAD7S0R8_9TELE</name>
<accession>A0AAD7S0R8</accession>
<dbReference type="Proteomes" id="UP001221898">
    <property type="component" value="Unassembled WGS sequence"/>
</dbReference>
<evidence type="ECO:0000313" key="2">
    <source>
        <dbReference type="Proteomes" id="UP001221898"/>
    </source>
</evidence>
<dbReference type="AlphaFoldDB" id="A0AAD7S0R8"/>
<organism evidence="1 2">
    <name type="scientific">Aldrovandia affinis</name>
    <dbReference type="NCBI Taxonomy" id="143900"/>
    <lineage>
        <taxon>Eukaryota</taxon>
        <taxon>Metazoa</taxon>
        <taxon>Chordata</taxon>
        <taxon>Craniata</taxon>
        <taxon>Vertebrata</taxon>
        <taxon>Euteleostomi</taxon>
        <taxon>Actinopterygii</taxon>
        <taxon>Neopterygii</taxon>
        <taxon>Teleostei</taxon>
        <taxon>Notacanthiformes</taxon>
        <taxon>Halosauridae</taxon>
        <taxon>Aldrovandia</taxon>
    </lineage>
</organism>
<gene>
    <name evidence="1" type="ORF">AAFF_G00056300</name>
</gene>
<protein>
    <submittedName>
        <fullName evidence="1">Uncharacterized protein</fullName>
    </submittedName>
</protein>
<comment type="caution">
    <text evidence="1">The sequence shown here is derived from an EMBL/GenBank/DDBJ whole genome shotgun (WGS) entry which is preliminary data.</text>
</comment>
<proteinExistence type="predicted"/>
<reference evidence="1" key="1">
    <citation type="journal article" date="2023" name="Science">
        <title>Genome structures resolve the early diversification of teleost fishes.</title>
        <authorList>
            <person name="Parey E."/>
            <person name="Louis A."/>
            <person name="Montfort J."/>
            <person name="Bouchez O."/>
            <person name="Roques C."/>
            <person name="Iampietro C."/>
            <person name="Lluch J."/>
            <person name="Castinel A."/>
            <person name="Donnadieu C."/>
            <person name="Desvignes T."/>
            <person name="Floi Bucao C."/>
            <person name="Jouanno E."/>
            <person name="Wen M."/>
            <person name="Mejri S."/>
            <person name="Dirks R."/>
            <person name="Jansen H."/>
            <person name="Henkel C."/>
            <person name="Chen W.J."/>
            <person name="Zahm M."/>
            <person name="Cabau C."/>
            <person name="Klopp C."/>
            <person name="Thompson A.W."/>
            <person name="Robinson-Rechavi M."/>
            <person name="Braasch I."/>
            <person name="Lecointre G."/>
            <person name="Bobe J."/>
            <person name="Postlethwait J.H."/>
            <person name="Berthelot C."/>
            <person name="Roest Crollius H."/>
            <person name="Guiguen Y."/>
        </authorList>
    </citation>
    <scope>NUCLEOTIDE SEQUENCE</scope>
    <source>
        <strain evidence="1">NC1722</strain>
    </source>
</reference>
<evidence type="ECO:0000313" key="1">
    <source>
        <dbReference type="EMBL" id="KAJ8393901.1"/>
    </source>
</evidence>
<dbReference type="EMBL" id="JAINUG010000132">
    <property type="protein sequence ID" value="KAJ8393901.1"/>
    <property type="molecule type" value="Genomic_DNA"/>
</dbReference>
<sequence>MGPPCEREKAVAPAMPRPSLSLLRPGFIPSNWTLRERGLIAWVRHSALGVLNTVVFCDAGTSAAQLLENLQVCQFGAAAAARERISLG</sequence>
<keyword evidence="2" id="KW-1185">Reference proteome</keyword>